<proteinExistence type="predicted"/>
<accession>A0A128FI82</accession>
<dbReference type="Gene3D" id="3.30.50.20">
    <property type="entry name" value="prophage-derive protein ybcO"/>
    <property type="match status" value="1"/>
</dbReference>
<dbReference type="AlphaFoldDB" id="A0A128FI82"/>
<evidence type="ECO:0008006" key="3">
    <source>
        <dbReference type="Google" id="ProtNLM"/>
    </source>
</evidence>
<evidence type="ECO:0000313" key="2">
    <source>
        <dbReference type="Proteomes" id="UP000073601"/>
    </source>
</evidence>
<name>A0A128FI82_9GAMM</name>
<evidence type="ECO:0000313" key="1">
    <source>
        <dbReference type="EMBL" id="CZF86503.1"/>
    </source>
</evidence>
<dbReference type="RefSeq" id="WP_306456070.1">
    <property type="nucleotide sequence ID" value="NZ_CAWRCI010000068.1"/>
</dbReference>
<dbReference type="InterPro" id="IPR010774">
    <property type="entry name" value="YbcO"/>
</dbReference>
<dbReference type="EMBL" id="FIZY01000068">
    <property type="protein sequence ID" value="CZF86503.1"/>
    <property type="molecule type" value="Genomic_DNA"/>
</dbReference>
<sequence length="110" mass="12279">MTMKKTAIRSKALTDAAMGQECTLQISGVCCFNPETVVFAHFPSATHGMVYKSDDFWGADACMNCHDVMDGRVSYDFEPGEREEYMLRAVHATLARRVRAGLIEIKGQRV</sequence>
<reference evidence="2" key="1">
    <citation type="submission" date="2016-02" db="EMBL/GenBank/DDBJ databases">
        <authorList>
            <person name="Rodrigo-Torres Lidia"/>
            <person name="Arahal R.David."/>
        </authorList>
    </citation>
    <scope>NUCLEOTIDE SEQUENCE [LARGE SCALE GENOMIC DNA]</scope>
    <source>
        <strain evidence="2">CECT 8713</strain>
    </source>
</reference>
<organism evidence="1 2">
    <name type="scientific">Grimontia marina</name>
    <dbReference type="NCBI Taxonomy" id="646534"/>
    <lineage>
        <taxon>Bacteria</taxon>
        <taxon>Pseudomonadati</taxon>
        <taxon>Pseudomonadota</taxon>
        <taxon>Gammaproteobacteria</taxon>
        <taxon>Vibrionales</taxon>
        <taxon>Vibrionaceae</taxon>
        <taxon>Grimontia</taxon>
    </lineage>
</organism>
<dbReference type="Pfam" id="PF07102">
    <property type="entry name" value="YbcO"/>
    <property type="match status" value="1"/>
</dbReference>
<protein>
    <recommendedName>
        <fullName evidence="3">DUF1364 domain-containing protein</fullName>
    </recommendedName>
</protein>
<dbReference type="Proteomes" id="UP000073601">
    <property type="component" value="Unassembled WGS sequence"/>
</dbReference>
<keyword evidence="2" id="KW-1185">Reference proteome</keyword>
<gene>
    <name evidence="1" type="ORF">GMA8713_04537</name>
</gene>